<dbReference type="AlphaFoldDB" id="A0ABD1Q4I9"/>
<gene>
    <name evidence="1" type="ORF">Adt_39212</name>
</gene>
<dbReference type="Pfam" id="PF14223">
    <property type="entry name" value="Retrotran_gag_2"/>
    <property type="match status" value="1"/>
</dbReference>
<dbReference type="EMBL" id="JBFOLK010000012">
    <property type="protein sequence ID" value="KAL2471076.1"/>
    <property type="molecule type" value="Genomic_DNA"/>
</dbReference>
<dbReference type="PANTHER" id="PTHR47481:SF34">
    <property type="entry name" value="CCHC-TYPE DOMAIN-CONTAINING PROTEIN"/>
    <property type="match status" value="1"/>
</dbReference>
<protein>
    <recommendedName>
        <fullName evidence="3">Retrotransposon Copia-like N-terminal domain-containing protein</fullName>
    </recommendedName>
</protein>
<reference evidence="2" key="1">
    <citation type="submission" date="2024-07" db="EMBL/GenBank/DDBJ databases">
        <title>Two chromosome-level genome assemblies of Korean endemic species Abeliophyllum distichum and Forsythia ovata (Oleaceae).</title>
        <authorList>
            <person name="Jang H."/>
        </authorList>
    </citation>
    <scope>NUCLEOTIDE SEQUENCE [LARGE SCALE GENOMIC DNA]</scope>
</reference>
<dbReference type="Proteomes" id="UP001604336">
    <property type="component" value="Unassembled WGS sequence"/>
</dbReference>
<keyword evidence="2" id="KW-1185">Reference proteome</keyword>
<comment type="caution">
    <text evidence="1">The sequence shown here is derived from an EMBL/GenBank/DDBJ whole genome shotgun (WGS) entry which is preliminary data.</text>
</comment>
<evidence type="ECO:0008006" key="3">
    <source>
        <dbReference type="Google" id="ProtNLM"/>
    </source>
</evidence>
<evidence type="ECO:0000313" key="2">
    <source>
        <dbReference type="Proteomes" id="UP001604336"/>
    </source>
</evidence>
<evidence type="ECO:0000313" key="1">
    <source>
        <dbReference type="EMBL" id="KAL2471076.1"/>
    </source>
</evidence>
<accession>A0ABD1Q4I9</accession>
<dbReference type="PANTHER" id="PTHR47481">
    <property type="match status" value="1"/>
</dbReference>
<name>A0ABD1Q4I9_9LAMI</name>
<organism evidence="1 2">
    <name type="scientific">Abeliophyllum distichum</name>
    <dbReference type="NCBI Taxonomy" id="126358"/>
    <lineage>
        <taxon>Eukaryota</taxon>
        <taxon>Viridiplantae</taxon>
        <taxon>Streptophyta</taxon>
        <taxon>Embryophyta</taxon>
        <taxon>Tracheophyta</taxon>
        <taxon>Spermatophyta</taxon>
        <taxon>Magnoliopsida</taxon>
        <taxon>eudicotyledons</taxon>
        <taxon>Gunneridae</taxon>
        <taxon>Pentapetalae</taxon>
        <taxon>asterids</taxon>
        <taxon>lamiids</taxon>
        <taxon>Lamiales</taxon>
        <taxon>Oleaceae</taxon>
        <taxon>Forsythieae</taxon>
        <taxon>Abeliophyllum</taxon>
    </lineage>
</organism>
<proteinExistence type="predicted"/>
<sequence>MPEETFPTNNISPIVTSSFKLENHLISINSAAQAPLKLTPENYLSWHTQWYSLLIGYDLLGYVDGTTICPSATIKVDNVEAVNPDHVFWVRQDHLLRGALIASLAPEVIPFVTSTKTSRDVWIKLETTYATHPRTYNGSSRCSSQNHQRQQQDFYIYAKY</sequence>